<name>A0A9Q0YJ57_HOLLE</name>
<accession>A0A9Q0YJ57</accession>
<evidence type="ECO:0000313" key="1">
    <source>
        <dbReference type="EMBL" id="KAJ8019726.1"/>
    </source>
</evidence>
<sequence length="109" mass="12648">MAFQTCSVSPDGYRDEQCAATASEPHFDGMIYGWTRYFGSFLDFTDYCQNPCLRSDNMFWSRRPPGLNEDGTECWDYNVGDENVYLRCVRGFCLVRLLKSLHLYALNMP</sequence>
<gene>
    <name evidence="1" type="ORF">HOLleu_41421</name>
</gene>
<protein>
    <submittedName>
        <fullName evidence="1">Uncharacterized protein</fullName>
    </submittedName>
</protein>
<dbReference type="AlphaFoldDB" id="A0A9Q0YJ57"/>
<proteinExistence type="predicted"/>
<organism evidence="1 2">
    <name type="scientific">Holothuria leucospilota</name>
    <name type="common">Black long sea cucumber</name>
    <name type="synonym">Mertensiothuria leucospilota</name>
    <dbReference type="NCBI Taxonomy" id="206669"/>
    <lineage>
        <taxon>Eukaryota</taxon>
        <taxon>Metazoa</taxon>
        <taxon>Echinodermata</taxon>
        <taxon>Eleutherozoa</taxon>
        <taxon>Echinozoa</taxon>
        <taxon>Holothuroidea</taxon>
        <taxon>Aspidochirotacea</taxon>
        <taxon>Aspidochirotida</taxon>
        <taxon>Holothuriidae</taxon>
        <taxon>Holothuria</taxon>
    </lineage>
</organism>
<keyword evidence="2" id="KW-1185">Reference proteome</keyword>
<dbReference type="EMBL" id="JAIZAY010000023">
    <property type="protein sequence ID" value="KAJ8019726.1"/>
    <property type="molecule type" value="Genomic_DNA"/>
</dbReference>
<reference evidence="1" key="1">
    <citation type="submission" date="2021-10" db="EMBL/GenBank/DDBJ databases">
        <title>Tropical sea cucumber genome reveals ecological adaptation and Cuvierian tubules defense mechanism.</title>
        <authorList>
            <person name="Chen T."/>
        </authorList>
    </citation>
    <scope>NUCLEOTIDE SEQUENCE</scope>
    <source>
        <strain evidence="1">Nanhai2018</strain>
        <tissue evidence="1">Muscle</tissue>
    </source>
</reference>
<comment type="caution">
    <text evidence="1">The sequence shown here is derived from an EMBL/GenBank/DDBJ whole genome shotgun (WGS) entry which is preliminary data.</text>
</comment>
<dbReference type="Proteomes" id="UP001152320">
    <property type="component" value="Chromosome 23"/>
</dbReference>
<evidence type="ECO:0000313" key="2">
    <source>
        <dbReference type="Proteomes" id="UP001152320"/>
    </source>
</evidence>